<dbReference type="KEGG" id="sflv:IC614_02950"/>
<gene>
    <name evidence="3" type="ORF">IC614_02950</name>
</gene>
<dbReference type="Pfam" id="PF01381">
    <property type="entry name" value="HTH_3"/>
    <property type="match status" value="1"/>
</dbReference>
<feature type="domain" description="HTH cro/C1-type" evidence="2">
    <location>
        <begin position="4"/>
        <end position="35"/>
    </location>
</feature>
<name>A0A7T2GKK2_9SPHN</name>
<feature type="region of interest" description="Disordered" evidence="1">
    <location>
        <begin position="58"/>
        <end position="80"/>
    </location>
</feature>
<dbReference type="InterPro" id="IPR001387">
    <property type="entry name" value="Cro/C1-type_HTH"/>
</dbReference>
<dbReference type="EMBL" id="CP065592">
    <property type="protein sequence ID" value="QPQ55576.1"/>
    <property type="molecule type" value="Genomic_DNA"/>
</dbReference>
<feature type="compositionally biased region" description="Polar residues" evidence="1">
    <location>
        <begin position="61"/>
        <end position="74"/>
    </location>
</feature>
<dbReference type="SUPFAM" id="SSF47413">
    <property type="entry name" value="lambda repressor-like DNA-binding domains"/>
    <property type="match status" value="1"/>
</dbReference>
<dbReference type="Gene3D" id="1.10.260.40">
    <property type="entry name" value="lambda repressor-like DNA-binding domains"/>
    <property type="match status" value="1"/>
</dbReference>
<dbReference type="Proteomes" id="UP000594873">
    <property type="component" value="Chromosome"/>
</dbReference>
<accession>A0A7T2GKK2</accession>
<dbReference type="PROSITE" id="PS50943">
    <property type="entry name" value="HTH_CROC1"/>
    <property type="match status" value="1"/>
</dbReference>
<dbReference type="AlphaFoldDB" id="A0A7T2GKK2"/>
<dbReference type="RefSeq" id="WP_200972248.1">
    <property type="nucleotide sequence ID" value="NZ_CP065592.1"/>
</dbReference>
<evidence type="ECO:0000313" key="3">
    <source>
        <dbReference type="EMBL" id="QPQ55576.1"/>
    </source>
</evidence>
<dbReference type="InterPro" id="IPR010982">
    <property type="entry name" value="Lambda_DNA-bd_dom_sf"/>
</dbReference>
<evidence type="ECO:0000313" key="4">
    <source>
        <dbReference type="Proteomes" id="UP000594873"/>
    </source>
</evidence>
<sequence length="80" mass="8500">MSIVRETRLALGLSQADLAAKLGVHQTTVSRFETGDLPVDERTQLALEALIARNKPVAKLNKSSRPFPSPSTGKTEAAAA</sequence>
<dbReference type="SMART" id="SM00530">
    <property type="entry name" value="HTH_XRE"/>
    <property type="match status" value="1"/>
</dbReference>
<evidence type="ECO:0000259" key="2">
    <source>
        <dbReference type="PROSITE" id="PS50943"/>
    </source>
</evidence>
<keyword evidence="4" id="KW-1185">Reference proteome</keyword>
<protein>
    <submittedName>
        <fullName evidence="3">Helix-turn-helix transcriptional regulator</fullName>
    </submittedName>
</protein>
<evidence type="ECO:0000256" key="1">
    <source>
        <dbReference type="SAM" id="MobiDB-lite"/>
    </source>
</evidence>
<proteinExistence type="predicted"/>
<dbReference type="GO" id="GO:0003677">
    <property type="term" value="F:DNA binding"/>
    <property type="evidence" value="ECO:0007669"/>
    <property type="project" value="InterPro"/>
</dbReference>
<organism evidence="3 4">
    <name type="scientific">Allosphingosinicella flava</name>
    <dbReference type="NCBI Taxonomy" id="2771430"/>
    <lineage>
        <taxon>Bacteria</taxon>
        <taxon>Pseudomonadati</taxon>
        <taxon>Pseudomonadota</taxon>
        <taxon>Alphaproteobacteria</taxon>
        <taxon>Sphingomonadales</taxon>
        <taxon>Sphingomonadaceae</taxon>
        <taxon>Allosphingosinicella</taxon>
    </lineage>
</organism>
<reference evidence="3 4" key="1">
    <citation type="submission" date="2020-11" db="EMBL/GenBank/DDBJ databases">
        <title>Genome seq and assembly of Sphingosinicella sp.</title>
        <authorList>
            <person name="Chhetri G."/>
        </authorList>
    </citation>
    <scope>NUCLEOTIDE SEQUENCE [LARGE SCALE GENOMIC DNA]</scope>
    <source>
        <strain evidence="3 4">UDD2</strain>
    </source>
</reference>
<dbReference type="CDD" id="cd00093">
    <property type="entry name" value="HTH_XRE"/>
    <property type="match status" value="1"/>
</dbReference>